<dbReference type="PANTHER" id="PTHR31635:SF196">
    <property type="entry name" value="REVERSE TRANSCRIPTASE DOMAIN-CONTAINING PROTEIN-RELATED"/>
    <property type="match status" value="1"/>
</dbReference>
<dbReference type="PANTHER" id="PTHR31635">
    <property type="entry name" value="REVERSE TRANSCRIPTASE DOMAIN-CONTAINING PROTEIN-RELATED"/>
    <property type="match status" value="1"/>
</dbReference>
<proteinExistence type="predicted"/>
<name>A0A2D4HGE7_MICLE</name>
<dbReference type="EMBL" id="IACK01025634">
    <property type="protein sequence ID" value="LAA71023.1"/>
    <property type="molecule type" value="Transcribed_RNA"/>
</dbReference>
<protein>
    <submittedName>
        <fullName evidence="1">Uncharacterized protein</fullName>
    </submittedName>
</protein>
<evidence type="ECO:0000313" key="1">
    <source>
        <dbReference type="EMBL" id="LAA71023.1"/>
    </source>
</evidence>
<dbReference type="AlphaFoldDB" id="A0A2D4HGE7"/>
<sequence length="99" mass="11883">MMELHKQLKDKRMAKHQIEWTTSRVILNFTKLFKYSMLEVFNELLSEVKVPNSWMEAYITLIPKEDSDLQWIKNYRLISLLNVGYKIFASIIAEKLKIF</sequence>
<organism evidence="1">
    <name type="scientific">Micrurus lemniscatus lemniscatus</name>
    <dbReference type="NCBI Taxonomy" id="129467"/>
    <lineage>
        <taxon>Eukaryota</taxon>
        <taxon>Metazoa</taxon>
        <taxon>Chordata</taxon>
        <taxon>Craniata</taxon>
        <taxon>Vertebrata</taxon>
        <taxon>Euteleostomi</taxon>
        <taxon>Lepidosauria</taxon>
        <taxon>Squamata</taxon>
        <taxon>Bifurcata</taxon>
        <taxon>Unidentata</taxon>
        <taxon>Episquamata</taxon>
        <taxon>Toxicofera</taxon>
        <taxon>Serpentes</taxon>
        <taxon>Colubroidea</taxon>
        <taxon>Elapidae</taxon>
        <taxon>Elapinae</taxon>
        <taxon>Micrurus</taxon>
    </lineage>
</organism>
<reference evidence="1" key="2">
    <citation type="submission" date="2017-11" db="EMBL/GenBank/DDBJ databases">
        <title>Coralsnake Venomics: Analyses of Venom Gland Transcriptomes and Proteomes of Six Brazilian Taxa.</title>
        <authorList>
            <person name="Aird S.D."/>
            <person name="Jorge da Silva N."/>
            <person name="Qiu L."/>
            <person name="Villar-Briones A."/>
            <person name="Aparecida-Saddi V."/>
            <person name="Campos-Telles M.P."/>
            <person name="Grau M."/>
            <person name="Mikheyev A.S."/>
        </authorList>
    </citation>
    <scope>NUCLEOTIDE SEQUENCE</scope>
    <source>
        <tissue evidence="1">Venom_gland</tissue>
    </source>
</reference>
<reference evidence="1" key="1">
    <citation type="submission" date="2017-07" db="EMBL/GenBank/DDBJ databases">
        <authorList>
            <person name="Mikheyev A."/>
            <person name="Grau M."/>
        </authorList>
    </citation>
    <scope>NUCLEOTIDE SEQUENCE</scope>
    <source>
        <tissue evidence="1">Venom_gland</tissue>
    </source>
</reference>
<accession>A0A2D4HGE7</accession>